<comment type="caution">
    <text evidence="2">The sequence shown here is derived from an EMBL/GenBank/DDBJ whole genome shotgun (WGS) entry which is preliminary data.</text>
</comment>
<dbReference type="RefSeq" id="WP_148356043.1">
    <property type="nucleotide sequence ID" value="NZ_JBHSBF010000041.1"/>
</dbReference>
<keyword evidence="3" id="KW-1185">Reference proteome</keyword>
<feature type="compositionally biased region" description="Polar residues" evidence="1">
    <location>
        <begin position="12"/>
        <end position="21"/>
    </location>
</feature>
<feature type="region of interest" description="Disordered" evidence="1">
    <location>
        <begin position="1"/>
        <end position="21"/>
    </location>
</feature>
<dbReference type="AlphaFoldDB" id="A0A5D0TQL9"/>
<proteinExistence type="predicted"/>
<organism evidence="2 3">
    <name type="scientific">Actinomadura syzygii</name>
    <dbReference type="NCBI Taxonomy" id="1427538"/>
    <lineage>
        <taxon>Bacteria</taxon>
        <taxon>Bacillati</taxon>
        <taxon>Actinomycetota</taxon>
        <taxon>Actinomycetes</taxon>
        <taxon>Streptosporangiales</taxon>
        <taxon>Thermomonosporaceae</taxon>
        <taxon>Actinomadura</taxon>
    </lineage>
</organism>
<dbReference type="OrthoDB" id="5019546at2"/>
<accession>A0A5D0TQL9</accession>
<sequence length="114" mass="11823">MPGEAATAPAQPVQTVQASSCGGNIVTTPAQWSPGVGSCSIFGSKGRKVTFHWNVYGNQNTAFNVRGFDSKGKAYWHKCGTGGGTCVVPWGNVAAGVKVRGWTPGGAATIRFTY</sequence>
<protein>
    <submittedName>
        <fullName evidence="2">Uncharacterized protein</fullName>
    </submittedName>
</protein>
<dbReference type="EMBL" id="VSFF01000021">
    <property type="protein sequence ID" value="TYC07555.1"/>
    <property type="molecule type" value="Genomic_DNA"/>
</dbReference>
<name>A0A5D0TQL9_9ACTN</name>
<dbReference type="Proteomes" id="UP000322634">
    <property type="component" value="Unassembled WGS sequence"/>
</dbReference>
<evidence type="ECO:0000313" key="2">
    <source>
        <dbReference type="EMBL" id="TYC07555.1"/>
    </source>
</evidence>
<gene>
    <name evidence="2" type="ORF">FXF65_41840</name>
</gene>
<evidence type="ECO:0000313" key="3">
    <source>
        <dbReference type="Proteomes" id="UP000322634"/>
    </source>
</evidence>
<evidence type="ECO:0000256" key="1">
    <source>
        <dbReference type="SAM" id="MobiDB-lite"/>
    </source>
</evidence>
<reference evidence="2 3" key="1">
    <citation type="submission" date="2019-08" db="EMBL/GenBank/DDBJ databases">
        <title>Actinomadura sp. nov. CYP1-5 isolated from mountain soil.</title>
        <authorList>
            <person name="Songsumanus A."/>
            <person name="Kuncharoen N."/>
            <person name="Kudo T."/>
            <person name="Yuki M."/>
            <person name="Igarashi Y."/>
            <person name="Tanasupawat S."/>
        </authorList>
    </citation>
    <scope>NUCLEOTIDE SEQUENCE [LARGE SCALE GENOMIC DNA]</scope>
    <source>
        <strain evidence="2 3">GKU157</strain>
    </source>
</reference>